<evidence type="ECO:0000313" key="2">
    <source>
        <dbReference type="EMBL" id="GFS99044.1"/>
    </source>
</evidence>
<sequence>MACFSDKEDNSVPPTLEEEPPLRIHCTSTTMSNCSDDALNYSDKAYSLSSPPDIYASSEKDDESRSSPHREEEDEDNTRLDHEDTNDIPAEENSESRPDDEYFRPIKKLRMVDFRQEMAPIPPKPLTSFFIKDILNHKPSVPRRHSISTDRGIVRPWDLGGPGSAAATSRRRPRSADDDSQSDKFESDSSESPAGGSVNASPLDALFEMTSKAFEGLDAEEKAS</sequence>
<feature type="compositionally biased region" description="Basic and acidic residues" evidence="1">
    <location>
        <begin position="174"/>
        <end position="187"/>
    </location>
</feature>
<comment type="caution">
    <text evidence="2">The sequence shown here is derived from an EMBL/GenBank/DDBJ whole genome shotgun (WGS) entry which is preliminary data.</text>
</comment>
<feature type="compositionally biased region" description="Polar residues" evidence="1">
    <location>
        <begin position="26"/>
        <end position="35"/>
    </location>
</feature>
<proteinExistence type="predicted"/>
<protein>
    <submittedName>
        <fullName evidence="2">Uncharacterized protein</fullName>
    </submittedName>
</protein>
<keyword evidence="3" id="KW-1185">Reference proteome</keyword>
<feature type="region of interest" description="Disordered" evidence="1">
    <location>
        <begin position="140"/>
        <end position="203"/>
    </location>
</feature>
<evidence type="ECO:0000256" key="1">
    <source>
        <dbReference type="SAM" id="MobiDB-lite"/>
    </source>
</evidence>
<feature type="non-terminal residue" evidence="2">
    <location>
        <position position="224"/>
    </location>
</feature>
<accession>A0A8X6N7Y6</accession>
<feature type="region of interest" description="Disordered" evidence="1">
    <location>
        <begin position="1"/>
        <end position="104"/>
    </location>
</feature>
<feature type="compositionally biased region" description="Basic and acidic residues" evidence="1">
    <location>
        <begin position="58"/>
        <end position="85"/>
    </location>
</feature>
<feature type="compositionally biased region" description="Basic and acidic residues" evidence="1">
    <location>
        <begin position="94"/>
        <end position="104"/>
    </location>
</feature>
<dbReference type="OrthoDB" id="6159439at2759"/>
<name>A0A8X6N7Y6_NEPPI</name>
<dbReference type="EMBL" id="BMAW01055043">
    <property type="protein sequence ID" value="GFS99044.1"/>
    <property type="molecule type" value="Genomic_DNA"/>
</dbReference>
<gene>
    <name evidence="2" type="primary">AVEN_115268_1</name>
    <name evidence="2" type="ORF">NPIL_240691</name>
</gene>
<dbReference type="Proteomes" id="UP000887013">
    <property type="component" value="Unassembled WGS sequence"/>
</dbReference>
<feature type="compositionally biased region" description="Basic and acidic residues" evidence="1">
    <location>
        <begin position="1"/>
        <end position="10"/>
    </location>
</feature>
<evidence type="ECO:0000313" key="3">
    <source>
        <dbReference type="Proteomes" id="UP000887013"/>
    </source>
</evidence>
<organism evidence="2 3">
    <name type="scientific">Nephila pilipes</name>
    <name type="common">Giant wood spider</name>
    <name type="synonym">Nephila maculata</name>
    <dbReference type="NCBI Taxonomy" id="299642"/>
    <lineage>
        <taxon>Eukaryota</taxon>
        <taxon>Metazoa</taxon>
        <taxon>Ecdysozoa</taxon>
        <taxon>Arthropoda</taxon>
        <taxon>Chelicerata</taxon>
        <taxon>Arachnida</taxon>
        <taxon>Araneae</taxon>
        <taxon>Araneomorphae</taxon>
        <taxon>Entelegynae</taxon>
        <taxon>Araneoidea</taxon>
        <taxon>Nephilidae</taxon>
        <taxon>Nephila</taxon>
    </lineage>
</organism>
<dbReference type="AlphaFoldDB" id="A0A8X6N7Y6"/>
<reference evidence="2" key="1">
    <citation type="submission" date="2020-08" db="EMBL/GenBank/DDBJ databases">
        <title>Multicomponent nature underlies the extraordinary mechanical properties of spider dragline silk.</title>
        <authorList>
            <person name="Kono N."/>
            <person name="Nakamura H."/>
            <person name="Mori M."/>
            <person name="Yoshida Y."/>
            <person name="Ohtoshi R."/>
            <person name="Malay A.D."/>
            <person name="Moran D.A.P."/>
            <person name="Tomita M."/>
            <person name="Numata K."/>
            <person name="Arakawa K."/>
        </authorList>
    </citation>
    <scope>NUCLEOTIDE SEQUENCE</scope>
</reference>